<dbReference type="SMART" id="SM00448">
    <property type="entry name" value="REC"/>
    <property type="match status" value="1"/>
</dbReference>
<organism evidence="4 5">
    <name type="scientific">Pedobacter endophyticus</name>
    <dbReference type="NCBI Taxonomy" id="2789740"/>
    <lineage>
        <taxon>Bacteria</taxon>
        <taxon>Pseudomonadati</taxon>
        <taxon>Bacteroidota</taxon>
        <taxon>Sphingobacteriia</taxon>
        <taxon>Sphingobacteriales</taxon>
        <taxon>Sphingobacteriaceae</taxon>
        <taxon>Pedobacter</taxon>
    </lineage>
</organism>
<dbReference type="PANTHER" id="PTHR44591:SF3">
    <property type="entry name" value="RESPONSE REGULATORY DOMAIN-CONTAINING PROTEIN"/>
    <property type="match status" value="1"/>
</dbReference>
<evidence type="ECO:0000313" key="4">
    <source>
        <dbReference type="EMBL" id="QPH40693.1"/>
    </source>
</evidence>
<dbReference type="Pfam" id="PF00072">
    <property type="entry name" value="Response_reg"/>
    <property type="match status" value="1"/>
</dbReference>
<protein>
    <submittedName>
        <fullName evidence="4">Response regulator</fullName>
    </submittedName>
</protein>
<dbReference type="InterPro" id="IPR011006">
    <property type="entry name" value="CheY-like_superfamily"/>
</dbReference>
<dbReference type="Gene3D" id="3.40.50.2300">
    <property type="match status" value="1"/>
</dbReference>
<name>A0A7S9L1G9_9SPHI</name>
<sequence length="120" mass="13443">MGKRVCVLEDDQGIREIIEFLLSEENYEVAGFSNIADFMVNARNVIPDLFLLDVMLPDGSGMDVCDLLKSSARTENVPVLMMSAHAALSDVKNGCKAQDFISKPFDIYDLLKRVDRQLKD</sequence>
<dbReference type="PROSITE" id="PS50110">
    <property type="entry name" value="RESPONSE_REGULATORY"/>
    <property type="match status" value="1"/>
</dbReference>
<proteinExistence type="predicted"/>
<dbReference type="SUPFAM" id="SSF52172">
    <property type="entry name" value="CheY-like"/>
    <property type="match status" value="1"/>
</dbReference>
<reference evidence="4 5" key="1">
    <citation type="submission" date="2020-11" db="EMBL/GenBank/DDBJ databases">
        <title>Pedobacter endophytica, an endophytic bacteria isolated form Carex pumila.</title>
        <authorList>
            <person name="Peng Y."/>
            <person name="Jiang L."/>
            <person name="Lee J."/>
        </authorList>
    </citation>
    <scope>NUCLEOTIDE SEQUENCE [LARGE SCALE GENOMIC DNA]</scope>
    <source>
        <strain evidence="4 5">JBR3-12</strain>
    </source>
</reference>
<dbReference type="EMBL" id="CP064939">
    <property type="protein sequence ID" value="QPH40693.1"/>
    <property type="molecule type" value="Genomic_DNA"/>
</dbReference>
<evidence type="ECO:0000313" key="5">
    <source>
        <dbReference type="Proteomes" id="UP000594759"/>
    </source>
</evidence>
<dbReference type="KEGG" id="pex:IZT61_05335"/>
<evidence type="ECO:0000256" key="1">
    <source>
        <dbReference type="ARBA" id="ARBA00022553"/>
    </source>
</evidence>
<dbReference type="InterPro" id="IPR050595">
    <property type="entry name" value="Bact_response_regulator"/>
</dbReference>
<dbReference type="Proteomes" id="UP000594759">
    <property type="component" value="Chromosome"/>
</dbReference>
<accession>A0A7S9L1G9</accession>
<feature type="domain" description="Response regulatory" evidence="3">
    <location>
        <begin position="4"/>
        <end position="118"/>
    </location>
</feature>
<keyword evidence="1 2" id="KW-0597">Phosphoprotein</keyword>
<evidence type="ECO:0000256" key="2">
    <source>
        <dbReference type="PROSITE-ProRule" id="PRU00169"/>
    </source>
</evidence>
<dbReference type="RefSeq" id="WP_196100147.1">
    <property type="nucleotide sequence ID" value="NZ_CP064939.1"/>
</dbReference>
<dbReference type="PANTHER" id="PTHR44591">
    <property type="entry name" value="STRESS RESPONSE REGULATOR PROTEIN 1"/>
    <property type="match status" value="1"/>
</dbReference>
<evidence type="ECO:0000259" key="3">
    <source>
        <dbReference type="PROSITE" id="PS50110"/>
    </source>
</evidence>
<feature type="modified residue" description="4-aspartylphosphate" evidence="2">
    <location>
        <position position="53"/>
    </location>
</feature>
<dbReference type="InterPro" id="IPR001789">
    <property type="entry name" value="Sig_transdc_resp-reg_receiver"/>
</dbReference>
<gene>
    <name evidence="4" type="ORF">IZT61_05335</name>
</gene>
<dbReference type="GO" id="GO:0000160">
    <property type="term" value="P:phosphorelay signal transduction system"/>
    <property type="evidence" value="ECO:0007669"/>
    <property type="project" value="InterPro"/>
</dbReference>
<dbReference type="AlphaFoldDB" id="A0A7S9L1G9"/>
<keyword evidence="5" id="KW-1185">Reference proteome</keyword>